<dbReference type="AlphaFoldDB" id="A0A364LLX5"/>
<accession>A0A364LLX5</accession>
<dbReference type="InterPro" id="IPR036748">
    <property type="entry name" value="MTH938-like_sf"/>
</dbReference>
<gene>
    <name evidence="1" type="ORF">B1207_02495</name>
</gene>
<comment type="caution">
    <text evidence="1">The sequence shown here is derived from an EMBL/GenBank/DDBJ whole genome shotgun (WGS) entry which is preliminary data.</text>
</comment>
<dbReference type="RefSeq" id="WP_112218424.1">
    <property type="nucleotide sequence ID" value="NZ_MVJN01000002.1"/>
</dbReference>
<reference evidence="1 2" key="1">
    <citation type="submission" date="2017-02" db="EMBL/GenBank/DDBJ databases">
        <title>Legionella quilivanii strain from human: case report and whole genome sequencing analysis.</title>
        <authorList>
            <person name="Lalancette C."/>
            <person name="Leduc J.-M."/>
            <person name="Levesque S."/>
            <person name="Fournier E."/>
            <person name="Saoud J."/>
            <person name="Faucher S.P."/>
            <person name="Bernard K."/>
            <person name="Martineau C."/>
            <person name="Longtin J."/>
        </authorList>
    </citation>
    <scope>NUCLEOTIDE SEQUENCE [LARGE SCALE GENOMIC DNA]</scope>
    <source>
        <strain evidence="1 2">ID143958</strain>
    </source>
</reference>
<dbReference type="SUPFAM" id="SSF64076">
    <property type="entry name" value="MTH938-like"/>
    <property type="match status" value="1"/>
</dbReference>
<dbReference type="Pfam" id="PF04430">
    <property type="entry name" value="DUF498"/>
    <property type="match status" value="1"/>
</dbReference>
<evidence type="ECO:0000313" key="2">
    <source>
        <dbReference type="Proteomes" id="UP000249458"/>
    </source>
</evidence>
<dbReference type="PANTHER" id="PTHR21192">
    <property type="entry name" value="NUCLEAR PROTEIN E3-3"/>
    <property type="match status" value="1"/>
</dbReference>
<dbReference type="EMBL" id="MVJN01000002">
    <property type="protein sequence ID" value="RAP37877.1"/>
    <property type="molecule type" value="Genomic_DNA"/>
</dbReference>
<organism evidence="1 2">
    <name type="scientific">Legionella quinlivanii</name>
    <dbReference type="NCBI Taxonomy" id="45073"/>
    <lineage>
        <taxon>Bacteria</taxon>
        <taxon>Pseudomonadati</taxon>
        <taxon>Pseudomonadota</taxon>
        <taxon>Gammaproteobacteria</taxon>
        <taxon>Legionellales</taxon>
        <taxon>Legionellaceae</taxon>
        <taxon>Legionella</taxon>
    </lineage>
</organism>
<dbReference type="Gene3D" id="3.40.1230.10">
    <property type="entry name" value="MTH938-like"/>
    <property type="match status" value="1"/>
</dbReference>
<dbReference type="Proteomes" id="UP000249458">
    <property type="component" value="Unassembled WGS sequence"/>
</dbReference>
<sequence length="131" mass="14516">MHLHLESADKFAVQAYSDSEVKIDGEIYQHNLIVSAQGVLTDWPVTRISEMIIQSLDSFLAVQPQIIIIGHTESGKLPSPAIFELLSQKRIGLESMSIGAACRTYNVLLSEQRRVALGIILKPGRKIDSCR</sequence>
<name>A0A364LLX5_9GAMM</name>
<protein>
    <submittedName>
        <fullName evidence="1">Uncharacterized protein</fullName>
    </submittedName>
</protein>
<proteinExistence type="predicted"/>
<evidence type="ECO:0000313" key="1">
    <source>
        <dbReference type="EMBL" id="RAP37877.1"/>
    </source>
</evidence>
<dbReference type="PANTHER" id="PTHR21192:SF2">
    <property type="entry name" value="NADH DEHYDROGENASE [UBIQUINONE] 1 ALPHA SUBCOMPLEX ASSEMBLY FACTOR 3"/>
    <property type="match status" value="1"/>
</dbReference>
<dbReference type="InterPro" id="IPR007523">
    <property type="entry name" value="NDUFAF3/AAMDC"/>
</dbReference>